<name>A0A5R9GL19_9PROT</name>
<feature type="region of interest" description="Disordered" evidence="1">
    <location>
        <begin position="58"/>
        <end position="95"/>
    </location>
</feature>
<feature type="chain" id="PRO_5024331854" evidence="2">
    <location>
        <begin position="28"/>
        <end position="95"/>
    </location>
</feature>
<reference evidence="3 4" key="1">
    <citation type="journal article" date="2019" name="Appl. Environ. Microbiol.">
        <title>Environmental Evidence and Genomic Insight of Iron-oxidizing Bacteria Preference Towards More Corrosion Resistant Stainless Steel at Higher Salinities.</title>
        <authorList>
            <person name="Garrison C.E."/>
            <person name="Price K.A."/>
            <person name="Field E.K."/>
        </authorList>
    </citation>
    <scope>NUCLEOTIDE SEQUENCE [LARGE SCALE GENOMIC DNA]</scope>
    <source>
        <strain evidence="3 4">P3</strain>
    </source>
</reference>
<evidence type="ECO:0000256" key="2">
    <source>
        <dbReference type="SAM" id="SignalP"/>
    </source>
</evidence>
<keyword evidence="2" id="KW-0732">Signal</keyword>
<dbReference type="EMBL" id="VBRY01000013">
    <property type="protein sequence ID" value="TLS65699.1"/>
    <property type="molecule type" value="Genomic_DNA"/>
</dbReference>
<dbReference type="AlphaFoldDB" id="A0A5R9GL19"/>
<accession>A0A5R9GL19</accession>
<keyword evidence="4" id="KW-1185">Reference proteome</keyword>
<protein>
    <submittedName>
        <fullName evidence="3">Uncharacterized protein</fullName>
    </submittedName>
</protein>
<comment type="caution">
    <text evidence="3">The sequence shown here is derived from an EMBL/GenBank/DDBJ whole genome shotgun (WGS) entry which is preliminary data.</text>
</comment>
<sequence>MKKHMKSIMLAACMSIAAGGLVGTAQAEDQGTGLNPCDMATNPCNPCDMNSMQGDMGYPDAGNPCDQQAPDGYGMGDGMGGDSAMPADSEPGAAQ</sequence>
<feature type="signal peptide" evidence="2">
    <location>
        <begin position="1"/>
        <end position="27"/>
    </location>
</feature>
<evidence type="ECO:0000313" key="4">
    <source>
        <dbReference type="Proteomes" id="UP000306585"/>
    </source>
</evidence>
<dbReference type="RefSeq" id="WP_138240077.1">
    <property type="nucleotide sequence ID" value="NZ_VBRY01000013.1"/>
</dbReference>
<organism evidence="3 4">
    <name type="scientific">Mariprofundus erugo</name>
    <dbReference type="NCBI Taxonomy" id="2528639"/>
    <lineage>
        <taxon>Bacteria</taxon>
        <taxon>Pseudomonadati</taxon>
        <taxon>Pseudomonadota</taxon>
        <taxon>Candidatius Mariprofundia</taxon>
        <taxon>Mariprofundales</taxon>
        <taxon>Mariprofundaceae</taxon>
        <taxon>Mariprofundus</taxon>
    </lineage>
</organism>
<gene>
    <name evidence="3" type="ORF">FEF65_12040</name>
</gene>
<proteinExistence type="predicted"/>
<evidence type="ECO:0000256" key="1">
    <source>
        <dbReference type="SAM" id="MobiDB-lite"/>
    </source>
</evidence>
<evidence type="ECO:0000313" key="3">
    <source>
        <dbReference type="EMBL" id="TLS65699.1"/>
    </source>
</evidence>
<dbReference type="Proteomes" id="UP000306585">
    <property type="component" value="Unassembled WGS sequence"/>
</dbReference>